<comment type="caution">
    <text evidence="1">The sequence shown here is derived from an EMBL/GenBank/DDBJ whole genome shotgun (WGS) entry which is preliminary data.</text>
</comment>
<protein>
    <recommendedName>
        <fullName evidence="3">DUF4861 domain-containing protein</fullName>
    </recommendedName>
</protein>
<dbReference type="EMBL" id="JBHUHY010000017">
    <property type="protein sequence ID" value="MFD2188486.1"/>
    <property type="molecule type" value="Genomic_DNA"/>
</dbReference>
<name>A0ABW5B2W5_9FLAO</name>
<evidence type="ECO:0008006" key="3">
    <source>
        <dbReference type="Google" id="ProtNLM"/>
    </source>
</evidence>
<dbReference type="RefSeq" id="WP_378321520.1">
    <property type="nucleotide sequence ID" value="NZ_JBHUHY010000017.1"/>
</dbReference>
<accession>A0ABW5B2W5</accession>
<dbReference type="Proteomes" id="UP001597344">
    <property type="component" value="Unassembled WGS sequence"/>
</dbReference>
<evidence type="ECO:0000313" key="1">
    <source>
        <dbReference type="EMBL" id="MFD2188486.1"/>
    </source>
</evidence>
<evidence type="ECO:0000313" key="2">
    <source>
        <dbReference type="Proteomes" id="UP001597344"/>
    </source>
</evidence>
<dbReference type="PROSITE" id="PS51257">
    <property type="entry name" value="PROKAR_LIPOPROTEIN"/>
    <property type="match status" value="1"/>
</dbReference>
<keyword evidence="2" id="KW-1185">Reference proteome</keyword>
<proteinExistence type="predicted"/>
<reference evidence="2" key="1">
    <citation type="journal article" date="2019" name="Int. J. Syst. Evol. Microbiol.">
        <title>The Global Catalogue of Microorganisms (GCM) 10K type strain sequencing project: providing services to taxonomists for standard genome sequencing and annotation.</title>
        <authorList>
            <consortium name="The Broad Institute Genomics Platform"/>
            <consortium name="The Broad Institute Genome Sequencing Center for Infectious Disease"/>
            <person name="Wu L."/>
            <person name="Ma J."/>
        </authorList>
    </citation>
    <scope>NUCLEOTIDE SEQUENCE [LARGE SCALE GENOMIC DNA]</scope>
    <source>
        <strain evidence="2">DT92</strain>
    </source>
</reference>
<sequence length="337" mass="37830">MIKYAILSILSLGLFSCQSTEYSQSKKLAVIDSTAIENVVVAYEKYDLGGNTSVDNDQKYSYRWSGEPKENSTKFGYFINDSTEIPYMRRRRDLGQTFTYDQEEKKVLSGLIIRTGYGSNVVRSEVYGAAVSVQFFEVTGDAVINDNGSSGDIKAFHGFPSDRHTREIPAIRDDYITGETYKSLKVFSGYNFPAKREFGFENDTITISPANPQVKGRLLHFTFPKEQSIILEPGKRYGFLIMLDKSKKGHGFTLANNFIGSYEGGHGIRREGNGVFPPPPAHPDKPFDAPENIKALKASKLPENWEERLAISPGTDGYPDVDTWRDLNFYIEAVSIK</sequence>
<gene>
    <name evidence="1" type="ORF">ACFSJT_16890</name>
</gene>
<organism evidence="1 2">
    <name type="scientific">Aquimarina celericrescens</name>
    <dbReference type="NCBI Taxonomy" id="1964542"/>
    <lineage>
        <taxon>Bacteria</taxon>
        <taxon>Pseudomonadati</taxon>
        <taxon>Bacteroidota</taxon>
        <taxon>Flavobacteriia</taxon>
        <taxon>Flavobacteriales</taxon>
        <taxon>Flavobacteriaceae</taxon>
        <taxon>Aquimarina</taxon>
    </lineage>
</organism>